<sequence length="90" mass="9875">MTKHYILNLDPDAKYDWDRRTLRDPITADHPALADLVAQAIGEAPGSYLIAVNIEVKVLEKASVDTTKPFSAPKELPHSTPLPQLTELAA</sequence>
<evidence type="ECO:0000256" key="1">
    <source>
        <dbReference type="SAM" id="MobiDB-lite"/>
    </source>
</evidence>
<keyword evidence="3" id="KW-1185">Reference proteome</keyword>
<accession>A0A2T1DXR9</accession>
<dbReference type="OrthoDB" id="514702at2"/>
<dbReference type="AlphaFoldDB" id="A0A2T1DXR9"/>
<dbReference type="EMBL" id="PVWK01000127">
    <property type="protein sequence ID" value="PSB25259.1"/>
    <property type="molecule type" value="Genomic_DNA"/>
</dbReference>
<reference evidence="2 3" key="2">
    <citation type="submission" date="2018-03" db="EMBL/GenBank/DDBJ databases">
        <title>The ancient ancestry and fast evolution of plastids.</title>
        <authorList>
            <person name="Moore K.R."/>
            <person name="Magnabosco C."/>
            <person name="Momper L."/>
            <person name="Gold D.A."/>
            <person name="Bosak T."/>
            <person name="Fournier G.P."/>
        </authorList>
    </citation>
    <scope>NUCLEOTIDE SEQUENCE [LARGE SCALE GENOMIC DNA]</scope>
    <source>
        <strain evidence="2 3">ULC18</strain>
    </source>
</reference>
<evidence type="ECO:0000313" key="2">
    <source>
        <dbReference type="EMBL" id="PSB25259.1"/>
    </source>
</evidence>
<feature type="region of interest" description="Disordered" evidence="1">
    <location>
        <begin position="67"/>
        <end position="90"/>
    </location>
</feature>
<dbReference type="RefSeq" id="WP_106259272.1">
    <property type="nucleotide sequence ID" value="NZ_CAWNSW010000035.1"/>
</dbReference>
<proteinExistence type="predicted"/>
<reference evidence="3" key="1">
    <citation type="submission" date="2018-02" db="EMBL/GenBank/DDBJ databases">
        <authorList>
            <person name="Moore K."/>
            <person name="Momper L."/>
        </authorList>
    </citation>
    <scope>NUCLEOTIDE SEQUENCE [LARGE SCALE GENOMIC DNA]</scope>
    <source>
        <strain evidence="3">ULC18</strain>
    </source>
</reference>
<organism evidence="2 3">
    <name type="scientific">Stenomitos frigidus ULC18</name>
    <dbReference type="NCBI Taxonomy" id="2107698"/>
    <lineage>
        <taxon>Bacteria</taxon>
        <taxon>Bacillati</taxon>
        <taxon>Cyanobacteriota</taxon>
        <taxon>Cyanophyceae</taxon>
        <taxon>Leptolyngbyales</taxon>
        <taxon>Leptolyngbyaceae</taxon>
        <taxon>Stenomitos</taxon>
    </lineage>
</organism>
<name>A0A2T1DXR9_9CYAN</name>
<comment type="caution">
    <text evidence="2">The sequence shown here is derived from an EMBL/GenBank/DDBJ whole genome shotgun (WGS) entry which is preliminary data.</text>
</comment>
<dbReference type="Proteomes" id="UP000239576">
    <property type="component" value="Unassembled WGS sequence"/>
</dbReference>
<protein>
    <submittedName>
        <fullName evidence="2">Uncharacterized protein</fullName>
    </submittedName>
</protein>
<gene>
    <name evidence="2" type="ORF">C7B82_24115</name>
</gene>
<evidence type="ECO:0000313" key="3">
    <source>
        <dbReference type="Proteomes" id="UP000239576"/>
    </source>
</evidence>